<gene>
    <name evidence="2" type="ORF">JF50_01620</name>
</gene>
<dbReference type="CDD" id="cd00093">
    <property type="entry name" value="HTH_XRE"/>
    <property type="match status" value="1"/>
</dbReference>
<evidence type="ECO:0000313" key="2">
    <source>
        <dbReference type="EMBL" id="KID58605.1"/>
    </source>
</evidence>
<proteinExistence type="predicted"/>
<evidence type="ECO:0000259" key="1">
    <source>
        <dbReference type="PROSITE" id="PS50943"/>
    </source>
</evidence>
<accession>A0A0C1QH04</accession>
<evidence type="ECO:0000313" key="3">
    <source>
        <dbReference type="Proteomes" id="UP000031327"/>
    </source>
</evidence>
<dbReference type="PROSITE" id="PS50943">
    <property type="entry name" value="HTH_CROC1"/>
    <property type="match status" value="1"/>
</dbReference>
<dbReference type="EMBL" id="JWIC01000003">
    <property type="protein sequence ID" value="KID58605.1"/>
    <property type="molecule type" value="Genomic_DNA"/>
</dbReference>
<dbReference type="InterPro" id="IPR001387">
    <property type="entry name" value="Cro/C1-type_HTH"/>
</dbReference>
<comment type="caution">
    <text evidence="2">The sequence shown here is derived from an EMBL/GenBank/DDBJ whole genome shotgun (WGS) entry which is preliminary data.</text>
</comment>
<dbReference type="InterPro" id="IPR010982">
    <property type="entry name" value="Lambda_DNA-bd_dom_sf"/>
</dbReference>
<dbReference type="Pfam" id="PF01381">
    <property type="entry name" value="HTH_3"/>
    <property type="match status" value="1"/>
</dbReference>
<reference evidence="2 3" key="1">
    <citation type="submission" date="2014-12" db="EMBL/GenBank/DDBJ databases">
        <title>Draft Genome Sequence of Pseudoalteromonas luteoviolacea HI1.</title>
        <authorList>
            <person name="Asahina A.Y."/>
            <person name="Hadfield M.G."/>
        </authorList>
    </citation>
    <scope>NUCLEOTIDE SEQUENCE [LARGE SCALE GENOMIC DNA]</scope>
    <source>
        <strain evidence="2 3">HI1</strain>
    </source>
</reference>
<dbReference type="SUPFAM" id="SSF47413">
    <property type="entry name" value="lambda repressor-like DNA-binding domains"/>
    <property type="match status" value="1"/>
</dbReference>
<dbReference type="SMART" id="SM00530">
    <property type="entry name" value="HTH_XRE"/>
    <property type="match status" value="1"/>
</dbReference>
<name>A0A0C1QH04_9GAMM</name>
<dbReference type="Proteomes" id="UP000031327">
    <property type="component" value="Unassembled WGS sequence"/>
</dbReference>
<sequence>MSIISRNERSRRAQTQDAKRYIQMTIRRLRQDMNLTQAQLGKSLVTPVDQATISNWESGKTELSASQLLDVMMLFGKPNFLMLLEQCDVQPDAFENHKSA</sequence>
<feature type="domain" description="HTH cro/C1-type" evidence="1">
    <location>
        <begin position="26"/>
        <end position="81"/>
    </location>
</feature>
<organism evidence="2 3">
    <name type="scientific">Pseudoalteromonas luteoviolacea</name>
    <dbReference type="NCBI Taxonomy" id="43657"/>
    <lineage>
        <taxon>Bacteria</taxon>
        <taxon>Pseudomonadati</taxon>
        <taxon>Pseudomonadota</taxon>
        <taxon>Gammaproteobacteria</taxon>
        <taxon>Alteromonadales</taxon>
        <taxon>Pseudoalteromonadaceae</taxon>
        <taxon>Pseudoalteromonas</taxon>
    </lineage>
</organism>
<dbReference type="AlphaFoldDB" id="A0A0C1QH04"/>
<protein>
    <recommendedName>
        <fullName evidence="1">HTH cro/C1-type domain-containing protein</fullName>
    </recommendedName>
</protein>
<dbReference type="GO" id="GO:0003677">
    <property type="term" value="F:DNA binding"/>
    <property type="evidence" value="ECO:0007669"/>
    <property type="project" value="InterPro"/>
</dbReference>
<dbReference type="RefSeq" id="WP_039607777.1">
    <property type="nucleotide sequence ID" value="NZ_JWIC01000003.1"/>
</dbReference>
<dbReference type="Gene3D" id="1.10.260.40">
    <property type="entry name" value="lambda repressor-like DNA-binding domains"/>
    <property type="match status" value="1"/>
</dbReference>